<keyword evidence="10 12" id="KW-0648">Protein biosynthesis</keyword>
<evidence type="ECO:0000256" key="12">
    <source>
        <dbReference type="HAMAP-Rule" id="MF_00041"/>
    </source>
</evidence>
<dbReference type="NCBIfam" id="TIGR00435">
    <property type="entry name" value="cysS"/>
    <property type="match status" value="1"/>
</dbReference>
<feature type="binding site" evidence="12">
    <location>
        <position position="238"/>
    </location>
    <ligand>
        <name>Zn(2+)</name>
        <dbReference type="ChEBI" id="CHEBI:29105"/>
    </ligand>
</feature>
<keyword evidence="15" id="KW-1185">Reference proteome</keyword>
<dbReference type="Pfam" id="PF01406">
    <property type="entry name" value="tRNA-synt_1e"/>
    <property type="match status" value="1"/>
</dbReference>
<feature type="domain" description="Cysteinyl-tRNA synthetase class Ia DALR" evidence="13">
    <location>
        <begin position="359"/>
        <end position="425"/>
    </location>
</feature>
<feature type="binding site" evidence="12">
    <location>
        <position position="209"/>
    </location>
    <ligand>
        <name>Zn(2+)</name>
        <dbReference type="ChEBI" id="CHEBI:29105"/>
    </ligand>
</feature>
<accession>A0ABV6YQ31</accession>
<comment type="caution">
    <text evidence="14">The sequence shown here is derived from an EMBL/GenBank/DDBJ whole genome shotgun (WGS) entry which is preliminary data.</text>
</comment>
<evidence type="ECO:0000256" key="8">
    <source>
        <dbReference type="ARBA" id="ARBA00022833"/>
    </source>
</evidence>
<organism evidence="14 15">
    <name type="scientific">Eiseniibacteriota bacterium</name>
    <dbReference type="NCBI Taxonomy" id="2212470"/>
    <lineage>
        <taxon>Bacteria</taxon>
        <taxon>Candidatus Eiseniibacteriota</taxon>
    </lineage>
</organism>
<evidence type="ECO:0000256" key="10">
    <source>
        <dbReference type="ARBA" id="ARBA00022917"/>
    </source>
</evidence>
<evidence type="ECO:0000256" key="1">
    <source>
        <dbReference type="ARBA" id="ARBA00004496"/>
    </source>
</evidence>
<dbReference type="GO" id="GO:0004817">
    <property type="term" value="F:cysteine-tRNA ligase activity"/>
    <property type="evidence" value="ECO:0007669"/>
    <property type="project" value="UniProtKB-EC"/>
</dbReference>
<dbReference type="InterPro" id="IPR015273">
    <property type="entry name" value="Cys-tRNA-synt_Ia_DALR"/>
</dbReference>
<keyword evidence="7 12" id="KW-0547">Nucleotide-binding</keyword>
<evidence type="ECO:0000256" key="5">
    <source>
        <dbReference type="ARBA" id="ARBA00022598"/>
    </source>
</evidence>
<dbReference type="InterPro" id="IPR032678">
    <property type="entry name" value="tRNA-synt_1_cat_dom"/>
</dbReference>
<dbReference type="InterPro" id="IPR009080">
    <property type="entry name" value="tRNAsynth_Ia_anticodon-bd"/>
</dbReference>
<comment type="catalytic activity">
    <reaction evidence="12">
        <text>tRNA(Cys) + L-cysteine + ATP = L-cysteinyl-tRNA(Cys) + AMP + diphosphate</text>
        <dbReference type="Rhea" id="RHEA:17773"/>
        <dbReference type="Rhea" id="RHEA-COMP:9661"/>
        <dbReference type="Rhea" id="RHEA-COMP:9679"/>
        <dbReference type="ChEBI" id="CHEBI:30616"/>
        <dbReference type="ChEBI" id="CHEBI:33019"/>
        <dbReference type="ChEBI" id="CHEBI:35235"/>
        <dbReference type="ChEBI" id="CHEBI:78442"/>
        <dbReference type="ChEBI" id="CHEBI:78517"/>
        <dbReference type="ChEBI" id="CHEBI:456215"/>
        <dbReference type="EC" id="6.1.1.16"/>
    </reaction>
</comment>
<dbReference type="PANTHER" id="PTHR10890">
    <property type="entry name" value="CYSTEINYL-TRNA SYNTHETASE"/>
    <property type="match status" value="1"/>
</dbReference>
<keyword evidence="6 12" id="KW-0479">Metal-binding</keyword>
<dbReference type="Pfam" id="PF23493">
    <property type="entry name" value="CysS_C"/>
    <property type="match status" value="1"/>
</dbReference>
<comment type="subcellular location">
    <subcellularLocation>
        <location evidence="1 12">Cytoplasm</location>
    </subcellularLocation>
</comment>
<keyword evidence="4 12" id="KW-0963">Cytoplasm</keyword>
<dbReference type="InterPro" id="IPR024909">
    <property type="entry name" value="Cys-tRNA/MSH_ligase"/>
</dbReference>
<evidence type="ECO:0000256" key="6">
    <source>
        <dbReference type="ARBA" id="ARBA00022723"/>
    </source>
</evidence>
<feature type="binding site" evidence="12">
    <location>
        <position position="29"/>
    </location>
    <ligand>
        <name>Zn(2+)</name>
        <dbReference type="ChEBI" id="CHEBI:29105"/>
    </ligand>
</feature>
<evidence type="ECO:0000256" key="4">
    <source>
        <dbReference type="ARBA" id="ARBA00022490"/>
    </source>
</evidence>
<dbReference type="InterPro" id="IPR015803">
    <property type="entry name" value="Cys-tRNA-ligase"/>
</dbReference>
<dbReference type="CDD" id="cd00672">
    <property type="entry name" value="CysRS_core"/>
    <property type="match status" value="1"/>
</dbReference>
<protein>
    <recommendedName>
        <fullName evidence="12">Cysteine--tRNA ligase</fullName>
        <ecNumber evidence="12">6.1.1.16</ecNumber>
    </recommendedName>
    <alternativeName>
        <fullName evidence="12">Cysteinyl-tRNA synthetase</fullName>
        <shortName evidence="12">CysRS</shortName>
    </alternativeName>
</protein>
<dbReference type="Gene3D" id="1.20.120.1910">
    <property type="entry name" value="Cysteine-tRNA ligase, C-terminal anti-codon recognition domain"/>
    <property type="match status" value="1"/>
</dbReference>
<evidence type="ECO:0000259" key="13">
    <source>
        <dbReference type="SMART" id="SM00840"/>
    </source>
</evidence>
<evidence type="ECO:0000313" key="15">
    <source>
        <dbReference type="Proteomes" id="UP001594288"/>
    </source>
</evidence>
<feature type="short sequence motif" description="'HIGH' region" evidence="12">
    <location>
        <begin position="31"/>
        <end position="41"/>
    </location>
</feature>
<comment type="cofactor">
    <cofactor evidence="12">
        <name>Zn(2+)</name>
        <dbReference type="ChEBI" id="CHEBI:29105"/>
    </cofactor>
    <text evidence="12">Binds 1 zinc ion per subunit.</text>
</comment>
<dbReference type="Gene3D" id="3.40.50.620">
    <property type="entry name" value="HUPs"/>
    <property type="match status" value="1"/>
</dbReference>
<dbReference type="EC" id="6.1.1.16" evidence="12"/>
<dbReference type="Pfam" id="PF09190">
    <property type="entry name" value="DALR_2"/>
    <property type="match status" value="1"/>
</dbReference>
<comment type="similarity">
    <text evidence="2 12">Belongs to the class-I aminoacyl-tRNA synthetase family.</text>
</comment>
<dbReference type="SMART" id="SM00840">
    <property type="entry name" value="DALR_2"/>
    <property type="match status" value="1"/>
</dbReference>
<feature type="binding site" evidence="12">
    <location>
        <position position="234"/>
    </location>
    <ligand>
        <name>Zn(2+)</name>
        <dbReference type="ChEBI" id="CHEBI:29105"/>
    </ligand>
</feature>
<keyword evidence="5 12" id="KW-0436">Ligase</keyword>
<reference evidence="14 15" key="1">
    <citation type="submission" date="2024-09" db="EMBL/GenBank/DDBJ databases">
        <authorList>
            <person name="D'Angelo T."/>
        </authorList>
    </citation>
    <scope>NUCLEOTIDE SEQUENCE [LARGE SCALE GENOMIC DNA]</scope>
    <source>
        <strain evidence="14">SAG AM-311-F02</strain>
    </source>
</reference>
<dbReference type="InterPro" id="IPR014729">
    <property type="entry name" value="Rossmann-like_a/b/a_fold"/>
</dbReference>
<dbReference type="HAMAP" id="MF_00041">
    <property type="entry name" value="Cys_tRNA_synth"/>
    <property type="match status" value="1"/>
</dbReference>
<evidence type="ECO:0000256" key="11">
    <source>
        <dbReference type="ARBA" id="ARBA00023146"/>
    </source>
</evidence>
<evidence type="ECO:0000256" key="9">
    <source>
        <dbReference type="ARBA" id="ARBA00022840"/>
    </source>
</evidence>
<evidence type="ECO:0000256" key="7">
    <source>
        <dbReference type="ARBA" id="ARBA00022741"/>
    </source>
</evidence>
<keyword evidence="11 12" id="KW-0030">Aminoacyl-tRNA synthetase</keyword>
<name>A0ABV6YQ31_UNCEI</name>
<dbReference type="PANTHER" id="PTHR10890:SF3">
    <property type="entry name" value="CYSTEINE--TRNA LIGASE, CYTOPLASMIC"/>
    <property type="match status" value="1"/>
</dbReference>
<evidence type="ECO:0000313" key="14">
    <source>
        <dbReference type="EMBL" id="MFC1800017.1"/>
    </source>
</evidence>
<feature type="binding site" evidence="12">
    <location>
        <position position="269"/>
    </location>
    <ligand>
        <name>ATP</name>
        <dbReference type="ChEBI" id="CHEBI:30616"/>
    </ligand>
</feature>
<keyword evidence="8 12" id="KW-0862">Zinc</keyword>
<dbReference type="EMBL" id="JBHPEI010000055">
    <property type="protein sequence ID" value="MFC1800017.1"/>
    <property type="molecule type" value="Genomic_DNA"/>
</dbReference>
<keyword evidence="9 12" id="KW-0067">ATP-binding</keyword>
<gene>
    <name evidence="12 14" type="primary">cysS</name>
    <name evidence="14" type="ORF">ACFL2Z_03795</name>
</gene>
<dbReference type="PRINTS" id="PR00983">
    <property type="entry name" value="TRNASYNTHCYS"/>
</dbReference>
<dbReference type="SUPFAM" id="SSF47323">
    <property type="entry name" value="Anticodon-binding domain of a subclass of class I aminoacyl-tRNA synthetases"/>
    <property type="match status" value="1"/>
</dbReference>
<sequence>MTLMVYDTFDAKKKEFVPVKEGKVGMYMCGMTVQDRPHVGHMLAFTCGDMIRRYLEYKGYEVTYIQNFTDVDDKIIARANAEGVDYHAIAERYTKEYFKYADLLNIKRATAHPKATEHIQDIIDLVKTLEDKGFAYAAGGDVFFEIAKFPPYGRLSKMNLDELRAGARVEVSEHKRNPMDFVLWKGAKEGEPSWDSPWGKGRPGWAIECSVMSTKYYGETLDIHSGGEDLIFPHHENEIAQSEGATGQKFVNFWAHNGLLNLVGEKMSKSTGHFFAIEDIVKEFDPDVMRFYLLSSHYRSPMEFSRERLAEARSAVGRMANTFRAVEAFVGDEKPEGSLDGLGEKDQEFWKKVEERKKLFSESMDDDFNSAGAIGHIFDLAKDVNLFLKGEDTPAKKIVLSRALGMIKELGDVLGIFRGIGGEILKMEDLPLEARELVEERAAAREAKDWARADSLRTQLAAQGYFAEDRPTGTIIRK</sequence>
<evidence type="ECO:0000256" key="2">
    <source>
        <dbReference type="ARBA" id="ARBA00005594"/>
    </source>
</evidence>
<dbReference type="SUPFAM" id="SSF52374">
    <property type="entry name" value="Nucleotidylyl transferase"/>
    <property type="match status" value="1"/>
</dbReference>
<dbReference type="Proteomes" id="UP001594288">
    <property type="component" value="Unassembled WGS sequence"/>
</dbReference>
<feature type="short sequence motif" description="'KMSKS' region" evidence="12">
    <location>
        <begin position="266"/>
        <end position="270"/>
    </location>
</feature>
<dbReference type="InterPro" id="IPR056411">
    <property type="entry name" value="CysS_C"/>
</dbReference>
<comment type="subunit">
    <text evidence="3 12">Monomer.</text>
</comment>
<evidence type="ECO:0000256" key="3">
    <source>
        <dbReference type="ARBA" id="ARBA00011245"/>
    </source>
</evidence>
<proteinExistence type="inferred from homology"/>